<reference evidence="3" key="1">
    <citation type="submission" date="2018-11" db="EMBL/GenBank/DDBJ databases">
        <authorList>
            <person name="Grassa J C."/>
        </authorList>
    </citation>
    <scope>NUCLEOTIDE SEQUENCE [LARGE SCALE GENOMIC DNA]</scope>
</reference>
<dbReference type="SMART" id="SM00245">
    <property type="entry name" value="TSPc"/>
    <property type="match status" value="1"/>
</dbReference>
<dbReference type="PANTHER" id="PTHR46890">
    <property type="entry name" value="NON-LTR RETROLELEMENT REVERSE TRANSCRIPTASE-LIKE PROTEIN-RELATED"/>
    <property type="match status" value="1"/>
</dbReference>
<dbReference type="Gramene" id="evm.model.04.566">
    <property type="protein sequence ID" value="cds.evm.model.04.566"/>
    <property type="gene ID" value="evm.TU.04.566"/>
</dbReference>
<dbReference type="CDD" id="cd07560">
    <property type="entry name" value="Peptidase_S41_CPP"/>
    <property type="match status" value="1"/>
</dbReference>
<dbReference type="Proteomes" id="UP000596661">
    <property type="component" value="Chromosome 4"/>
</dbReference>
<feature type="domain" description="Reverse transcriptase" evidence="2">
    <location>
        <begin position="471"/>
        <end position="743"/>
    </location>
</feature>
<dbReference type="GO" id="GO:0006508">
    <property type="term" value="P:proteolysis"/>
    <property type="evidence" value="ECO:0007669"/>
    <property type="project" value="InterPro"/>
</dbReference>
<evidence type="ECO:0000313" key="3">
    <source>
        <dbReference type="EnsemblPlants" id="cds.evm.model.04.566"/>
    </source>
</evidence>
<reference evidence="3" key="2">
    <citation type="submission" date="2021-03" db="UniProtKB">
        <authorList>
            <consortium name="EnsemblPlants"/>
        </authorList>
    </citation>
    <scope>IDENTIFICATION</scope>
</reference>
<dbReference type="InterPro" id="IPR026960">
    <property type="entry name" value="RVT-Znf"/>
</dbReference>
<dbReference type="SUPFAM" id="SSF56672">
    <property type="entry name" value="DNA/RNA polymerases"/>
    <property type="match status" value="1"/>
</dbReference>
<dbReference type="Pfam" id="PF03572">
    <property type="entry name" value="Peptidase_S41"/>
    <property type="match status" value="1"/>
</dbReference>
<sequence>MILLFVTQGGLVRAGLEVAEIWLDGDETLVNAIDREGNMQPINMVNGHAITHDPLAVLVNEGSASASEILAGALHDNGRAILVGRKTFGKGRIQTVTELNDGSALFVTVAKYLSPALHDIDKVVETFTPGSFSRNGESSKRKSSARGRGRGSAGSRRGTKQGSRSAGSRLVEKGKTINEGTSTQNLEWNLVNVSITEVQNVLSGGEATLIKPWSPYEVYRGIAGERLDRAMVLGDWITSFLEAKVTNAPISVSDHGYVLLDTVGGRKRGFKPFRFFEAWSRDQSCEDIIKGAWRLMRVRGKNACGRLNDTRIALQKWKKDIFGECDTMIKAAEERLGWIQGQTSNASLLIEELELQSKISELWIRKESMWRQRGGWETSERQIGNVFNEFFSDLYNSQGTSLDGDFYDLLSPTISDEENRMMKSVPTTEEIWNVVAAMHPLKAPGPDGMPDFFYRRYWNVVGSEVIEIVQDFFQSGRLERHVNYTYICLIPKEENARTVDKFRPISLCNFAYKIIPKIFATRLREVIDKLISPFQSAFVPGRWIAESSILTQELVHTIKRKKGKGGLMEIKLDMLKAYDRIEWNFLQEVLKGHDFDQQVCDLIMECVQPVSYSVLINGVPQKKFFPKRGLRQGDPLSPFLFLLCHDVLSKLIIKQQARGRFHGISISRSAPAISHLMFADDTILFTGANNVETPLKTNILNVLKVKECDDRGSNVSEKYCKKDSFWSIQARDKYSAFWKGILGSADIIRKGAMTLVGRGDTIDIWKQPWIPWLDYCDFLNLMNQVRPRFPNLRSIADITLDNGNWNMTLLKEMFGDSVGDRIGRIARLPLDNRDVVVWKEANDGMFTVKRGFEASQGNGQRVESKLWKKIWSSSVHFRHSIMLWRVILDCLPTRERLVFLQDKTWSMCGEATKSNTHIFWDCPCARALWFSSPFSILGGIDLIGQFRHDRVVTDVKPESEHSASFLSFVGCLFKGIWKARNELLFKGAW</sequence>
<dbReference type="Gene3D" id="3.90.226.10">
    <property type="entry name" value="2-enoyl-CoA Hydratase, Chain A, domain 1"/>
    <property type="match status" value="1"/>
</dbReference>
<dbReference type="PROSITE" id="PS50878">
    <property type="entry name" value="RT_POL"/>
    <property type="match status" value="1"/>
</dbReference>
<dbReference type="InterPro" id="IPR052343">
    <property type="entry name" value="Retrotransposon-Effector_Assoc"/>
</dbReference>
<dbReference type="AlphaFoldDB" id="A0A803PHZ0"/>
<evidence type="ECO:0000313" key="4">
    <source>
        <dbReference type="Proteomes" id="UP000596661"/>
    </source>
</evidence>
<name>A0A803PHZ0_CANSA</name>
<dbReference type="EnsemblPlants" id="evm.model.04.566">
    <property type="protein sequence ID" value="cds.evm.model.04.566"/>
    <property type="gene ID" value="evm.TU.04.566"/>
</dbReference>
<evidence type="ECO:0000256" key="1">
    <source>
        <dbReference type="SAM" id="MobiDB-lite"/>
    </source>
</evidence>
<feature type="region of interest" description="Disordered" evidence="1">
    <location>
        <begin position="128"/>
        <end position="178"/>
    </location>
</feature>
<dbReference type="InterPro" id="IPR043502">
    <property type="entry name" value="DNA/RNA_pol_sf"/>
</dbReference>
<protein>
    <recommendedName>
        <fullName evidence="2">Reverse transcriptase domain-containing protein</fullName>
    </recommendedName>
</protein>
<dbReference type="Pfam" id="PF13966">
    <property type="entry name" value="zf-RVT"/>
    <property type="match status" value="1"/>
</dbReference>
<organism evidence="3 4">
    <name type="scientific">Cannabis sativa</name>
    <name type="common">Hemp</name>
    <name type="synonym">Marijuana</name>
    <dbReference type="NCBI Taxonomy" id="3483"/>
    <lineage>
        <taxon>Eukaryota</taxon>
        <taxon>Viridiplantae</taxon>
        <taxon>Streptophyta</taxon>
        <taxon>Embryophyta</taxon>
        <taxon>Tracheophyta</taxon>
        <taxon>Spermatophyta</taxon>
        <taxon>Magnoliopsida</taxon>
        <taxon>eudicotyledons</taxon>
        <taxon>Gunneridae</taxon>
        <taxon>Pentapetalae</taxon>
        <taxon>rosids</taxon>
        <taxon>fabids</taxon>
        <taxon>Rosales</taxon>
        <taxon>Cannabaceae</taxon>
        <taxon>Cannabis</taxon>
    </lineage>
</organism>
<dbReference type="InterPro" id="IPR000477">
    <property type="entry name" value="RT_dom"/>
</dbReference>
<evidence type="ECO:0000259" key="2">
    <source>
        <dbReference type="PROSITE" id="PS50878"/>
    </source>
</evidence>
<keyword evidence="4" id="KW-1185">Reference proteome</keyword>
<dbReference type="InterPro" id="IPR004447">
    <property type="entry name" value="Peptidase_S41A"/>
</dbReference>
<dbReference type="Pfam" id="PF00078">
    <property type="entry name" value="RVT_1"/>
    <property type="match status" value="1"/>
</dbReference>
<dbReference type="InterPro" id="IPR029045">
    <property type="entry name" value="ClpP/crotonase-like_dom_sf"/>
</dbReference>
<dbReference type="PANTHER" id="PTHR46890:SF48">
    <property type="entry name" value="RNA-DIRECTED DNA POLYMERASE"/>
    <property type="match status" value="1"/>
</dbReference>
<dbReference type="EMBL" id="UZAU01000362">
    <property type="status" value="NOT_ANNOTATED_CDS"/>
    <property type="molecule type" value="Genomic_DNA"/>
</dbReference>
<accession>A0A803PHZ0</accession>
<dbReference type="SUPFAM" id="SSF52096">
    <property type="entry name" value="ClpP/crotonase"/>
    <property type="match status" value="1"/>
</dbReference>
<dbReference type="Gene3D" id="3.30.750.44">
    <property type="match status" value="1"/>
</dbReference>
<proteinExistence type="predicted"/>
<dbReference type="InterPro" id="IPR005151">
    <property type="entry name" value="Tail-specific_protease"/>
</dbReference>
<dbReference type="CDD" id="cd01650">
    <property type="entry name" value="RT_nLTR_like"/>
    <property type="match status" value="1"/>
</dbReference>
<dbReference type="GO" id="GO:0008236">
    <property type="term" value="F:serine-type peptidase activity"/>
    <property type="evidence" value="ECO:0007669"/>
    <property type="project" value="InterPro"/>
</dbReference>